<keyword evidence="14" id="KW-1185">Reference proteome</keyword>
<reference evidence="14" key="2">
    <citation type="submission" date="2015-01" db="EMBL/GenBank/DDBJ databases">
        <title>Evolutionary Origins and Diversification of the Mycorrhizal Mutualists.</title>
        <authorList>
            <consortium name="DOE Joint Genome Institute"/>
            <consortium name="Mycorrhizal Genomics Consortium"/>
            <person name="Kohler A."/>
            <person name="Kuo A."/>
            <person name="Nagy L.G."/>
            <person name="Floudas D."/>
            <person name="Copeland A."/>
            <person name="Barry K.W."/>
            <person name="Cichocki N."/>
            <person name="Veneault-Fourrey C."/>
            <person name="LaButti K."/>
            <person name="Lindquist E.A."/>
            <person name="Lipzen A."/>
            <person name="Lundell T."/>
            <person name="Morin E."/>
            <person name="Murat C."/>
            <person name="Riley R."/>
            <person name="Ohm R."/>
            <person name="Sun H."/>
            <person name="Tunlid A."/>
            <person name="Henrissat B."/>
            <person name="Grigoriev I.V."/>
            <person name="Hibbett D.S."/>
            <person name="Martin F."/>
        </authorList>
    </citation>
    <scope>NUCLEOTIDE SEQUENCE [LARGE SCALE GENOMIC DNA]</scope>
    <source>
        <strain evidence="14">Marx 270</strain>
    </source>
</reference>
<proteinExistence type="inferred from homology"/>
<dbReference type="AlphaFoldDB" id="A0A0C3P7T7"/>
<dbReference type="CDD" id="cd00751">
    <property type="entry name" value="thiolase"/>
    <property type="match status" value="1"/>
</dbReference>
<evidence type="ECO:0000256" key="4">
    <source>
        <dbReference type="ARBA" id="ARBA00022679"/>
    </source>
</evidence>
<dbReference type="PANTHER" id="PTHR43853">
    <property type="entry name" value="3-KETOACYL-COA THIOLASE, PEROXISOMAL"/>
    <property type="match status" value="1"/>
</dbReference>
<comment type="pathway">
    <text evidence="2">Lipid metabolism; fatty acid metabolism.</text>
</comment>
<evidence type="ECO:0000256" key="5">
    <source>
        <dbReference type="ARBA" id="ARBA00022832"/>
    </source>
</evidence>
<evidence type="ECO:0000259" key="11">
    <source>
        <dbReference type="Pfam" id="PF00108"/>
    </source>
</evidence>
<gene>
    <name evidence="13" type="ORF">M404DRAFT_15735</name>
</gene>
<evidence type="ECO:0000313" key="13">
    <source>
        <dbReference type="EMBL" id="KIO03514.1"/>
    </source>
</evidence>
<dbReference type="InterPro" id="IPR002155">
    <property type="entry name" value="Thiolase"/>
</dbReference>
<evidence type="ECO:0000256" key="3">
    <source>
        <dbReference type="ARBA" id="ARBA00010982"/>
    </source>
</evidence>
<evidence type="ECO:0000256" key="1">
    <source>
        <dbReference type="ARBA" id="ARBA00004275"/>
    </source>
</evidence>
<protein>
    <recommendedName>
        <fullName evidence="15">Thiolase N-terminal domain-containing protein</fullName>
    </recommendedName>
</protein>
<dbReference type="HOGENOM" id="CLU_031026_1_1_1"/>
<dbReference type="OrthoDB" id="5404651at2759"/>
<name>A0A0C3P7T7_PISTI</name>
<reference evidence="13 14" key="1">
    <citation type="submission" date="2014-04" db="EMBL/GenBank/DDBJ databases">
        <authorList>
            <consortium name="DOE Joint Genome Institute"/>
            <person name="Kuo A."/>
            <person name="Kohler A."/>
            <person name="Costa M.D."/>
            <person name="Nagy L.G."/>
            <person name="Floudas D."/>
            <person name="Copeland A."/>
            <person name="Barry K.W."/>
            <person name="Cichocki N."/>
            <person name="Veneault-Fourrey C."/>
            <person name="LaButti K."/>
            <person name="Lindquist E.A."/>
            <person name="Lipzen A."/>
            <person name="Lundell T."/>
            <person name="Morin E."/>
            <person name="Murat C."/>
            <person name="Sun H."/>
            <person name="Tunlid A."/>
            <person name="Henrissat B."/>
            <person name="Grigoriev I.V."/>
            <person name="Hibbett D.S."/>
            <person name="Martin F."/>
            <person name="Nordberg H.P."/>
            <person name="Cantor M.N."/>
            <person name="Hua S.X."/>
        </authorList>
    </citation>
    <scope>NUCLEOTIDE SEQUENCE [LARGE SCALE GENOMIC DNA]</scope>
    <source>
        <strain evidence="13 14">Marx 270</strain>
    </source>
</reference>
<keyword evidence="7" id="KW-0576">Peroxisome</keyword>
<feature type="domain" description="Thiolase N-terminal" evidence="11">
    <location>
        <begin position="46"/>
        <end position="226"/>
    </location>
</feature>
<evidence type="ECO:0000256" key="6">
    <source>
        <dbReference type="ARBA" id="ARBA00023098"/>
    </source>
</evidence>
<sequence length="356" mass="38024">MVSLSSGAKARILVKGDNEVVIAAAVRSAPAKSRKGGFKDMYPEEILSDVLQAALHQNSPELAALHSGVPHATPLKTVNLQRSSGLADANQVTDQIIGQTSIGIRAVVESMTFGCQAVLTDKEANDCLIPMGITSENVATDFNFAPQSFQKAMTARETFWKAKDKIVPLQVQMFDPKTEKQVEIVVEADDGIRDGITSASLAKVKPSFKVDGSTHANGAAAVILTRRSAAKPLGLPTLGKCVAASVAGVPHRIMGMGPIYAIPKSSQRKLIDEEFASQAIYSIEKIGIPFDNVNVNGSMIAMVHPLGCSTARQITRDLNIARQRSERVFVTSMCIGSGMCMAALFVNKHCSQDMNV</sequence>
<evidence type="ECO:0000256" key="2">
    <source>
        <dbReference type="ARBA" id="ARBA00004872"/>
    </source>
</evidence>
<feature type="domain" description="Thiolase C-terminal" evidence="12">
    <location>
        <begin position="237"/>
        <end position="345"/>
    </location>
</feature>
<dbReference type="GO" id="GO:0010124">
    <property type="term" value="P:phenylacetate catabolic process"/>
    <property type="evidence" value="ECO:0007669"/>
    <property type="project" value="TreeGrafter"/>
</dbReference>
<dbReference type="GO" id="GO:0005777">
    <property type="term" value="C:peroxisome"/>
    <property type="evidence" value="ECO:0007669"/>
    <property type="project" value="UniProtKB-SubCell"/>
</dbReference>
<dbReference type="GO" id="GO:0006635">
    <property type="term" value="P:fatty acid beta-oxidation"/>
    <property type="evidence" value="ECO:0007669"/>
    <property type="project" value="TreeGrafter"/>
</dbReference>
<dbReference type="PANTHER" id="PTHR43853:SF8">
    <property type="entry name" value="3-KETOACYL-COA THIOLASE, PEROXISOMAL"/>
    <property type="match status" value="1"/>
</dbReference>
<dbReference type="STRING" id="870435.A0A0C3P7T7"/>
<dbReference type="GO" id="GO:0003988">
    <property type="term" value="F:acetyl-CoA C-acyltransferase activity"/>
    <property type="evidence" value="ECO:0007669"/>
    <property type="project" value="UniProtKB-EC"/>
</dbReference>
<evidence type="ECO:0008006" key="15">
    <source>
        <dbReference type="Google" id="ProtNLM"/>
    </source>
</evidence>
<dbReference type="EMBL" id="KN831976">
    <property type="protein sequence ID" value="KIO03514.1"/>
    <property type="molecule type" value="Genomic_DNA"/>
</dbReference>
<evidence type="ECO:0000256" key="8">
    <source>
        <dbReference type="ARBA" id="ARBA00023315"/>
    </source>
</evidence>
<dbReference type="Proteomes" id="UP000054217">
    <property type="component" value="Unassembled WGS sequence"/>
</dbReference>
<keyword evidence="4 10" id="KW-0808">Transferase</keyword>
<keyword evidence="5" id="KW-0276">Fatty acid metabolism</keyword>
<dbReference type="Pfam" id="PF00108">
    <property type="entry name" value="Thiolase_N"/>
    <property type="match status" value="1"/>
</dbReference>
<keyword evidence="8 10" id="KW-0012">Acyltransferase</keyword>
<dbReference type="SUPFAM" id="SSF53901">
    <property type="entry name" value="Thiolase-like"/>
    <property type="match status" value="2"/>
</dbReference>
<evidence type="ECO:0000256" key="7">
    <source>
        <dbReference type="ARBA" id="ARBA00023140"/>
    </source>
</evidence>
<evidence type="ECO:0000256" key="10">
    <source>
        <dbReference type="RuleBase" id="RU003557"/>
    </source>
</evidence>
<dbReference type="InterPro" id="IPR020616">
    <property type="entry name" value="Thiolase_N"/>
</dbReference>
<dbReference type="InterPro" id="IPR050215">
    <property type="entry name" value="Thiolase-like_sf_Thiolase"/>
</dbReference>
<comment type="subcellular location">
    <subcellularLocation>
        <location evidence="1">Peroxisome</location>
    </subcellularLocation>
</comment>
<evidence type="ECO:0000256" key="9">
    <source>
        <dbReference type="ARBA" id="ARBA00047605"/>
    </source>
</evidence>
<evidence type="ECO:0000313" key="14">
    <source>
        <dbReference type="Proteomes" id="UP000054217"/>
    </source>
</evidence>
<dbReference type="Pfam" id="PF02803">
    <property type="entry name" value="Thiolase_C"/>
    <property type="match status" value="1"/>
</dbReference>
<organism evidence="13 14">
    <name type="scientific">Pisolithus tinctorius Marx 270</name>
    <dbReference type="NCBI Taxonomy" id="870435"/>
    <lineage>
        <taxon>Eukaryota</taxon>
        <taxon>Fungi</taxon>
        <taxon>Dikarya</taxon>
        <taxon>Basidiomycota</taxon>
        <taxon>Agaricomycotina</taxon>
        <taxon>Agaricomycetes</taxon>
        <taxon>Agaricomycetidae</taxon>
        <taxon>Boletales</taxon>
        <taxon>Sclerodermatineae</taxon>
        <taxon>Pisolithaceae</taxon>
        <taxon>Pisolithus</taxon>
    </lineage>
</organism>
<comment type="catalytic activity">
    <reaction evidence="9">
        <text>an acyl-CoA + acetyl-CoA = a 3-oxoacyl-CoA + CoA</text>
        <dbReference type="Rhea" id="RHEA:21564"/>
        <dbReference type="ChEBI" id="CHEBI:57287"/>
        <dbReference type="ChEBI" id="CHEBI:57288"/>
        <dbReference type="ChEBI" id="CHEBI:58342"/>
        <dbReference type="ChEBI" id="CHEBI:90726"/>
        <dbReference type="EC" id="2.3.1.16"/>
    </reaction>
</comment>
<dbReference type="InParanoid" id="A0A0C3P7T7"/>
<dbReference type="InterPro" id="IPR016039">
    <property type="entry name" value="Thiolase-like"/>
</dbReference>
<evidence type="ECO:0000259" key="12">
    <source>
        <dbReference type="Pfam" id="PF02803"/>
    </source>
</evidence>
<dbReference type="PIRSF" id="PIRSF000429">
    <property type="entry name" value="Ac-CoA_Ac_transf"/>
    <property type="match status" value="1"/>
</dbReference>
<keyword evidence="6" id="KW-0443">Lipid metabolism</keyword>
<dbReference type="InterPro" id="IPR020617">
    <property type="entry name" value="Thiolase_C"/>
</dbReference>
<comment type="similarity">
    <text evidence="3 10">Belongs to the thiolase-like superfamily. Thiolase family.</text>
</comment>
<dbReference type="Gene3D" id="3.40.47.10">
    <property type="match status" value="2"/>
</dbReference>
<accession>A0A0C3P7T7</accession>